<sequence precursor="true">MHKFLVLLLFILPSLRGVAESWQDALSRMPLSTDTTQLNRTNCVQVMLNSFQSNATVKALIFMPGATDEFYMFRRAKANLTNASPTLLDAVNALTNQTLVRATFLPPFLLLHSDEDPLEPLYQIKNDSTLKQLRQEMFVPHALYYDKDWDYLLPILKQKLGLKFVPELYSRDSWHFYRHSFAAWNLNGWETLQAISMAGKTRFIVKRNLVIFEADVRVRKLPTIDHYPKD</sequence>
<dbReference type="Proteomes" id="UP000003688">
    <property type="component" value="Unassembled WGS sequence"/>
</dbReference>
<dbReference type="RefSeq" id="WP_007414398.1">
    <property type="nucleotide sequence ID" value="NZ_ABOX02000009.1"/>
</dbReference>
<reference evidence="2 3" key="1">
    <citation type="journal article" date="2011" name="J. Bacteriol.">
        <title>Genome sequence of 'Pedosphaera parvula' Ellin514, an aerobic Verrucomicrobial isolate from pasture soil.</title>
        <authorList>
            <person name="Kant R."/>
            <person name="van Passel M.W."/>
            <person name="Sangwan P."/>
            <person name="Palva A."/>
            <person name="Lucas S."/>
            <person name="Copeland A."/>
            <person name="Lapidus A."/>
            <person name="Glavina Del Rio T."/>
            <person name="Dalin E."/>
            <person name="Tice H."/>
            <person name="Bruce D."/>
            <person name="Goodwin L."/>
            <person name="Pitluck S."/>
            <person name="Chertkov O."/>
            <person name="Larimer F.W."/>
            <person name="Land M.L."/>
            <person name="Hauser L."/>
            <person name="Brettin T.S."/>
            <person name="Detter J.C."/>
            <person name="Han S."/>
            <person name="de Vos W.M."/>
            <person name="Janssen P.H."/>
            <person name="Smidt H."/>
        </authorList>
    </citation>
    <scope>NUCLEOTIDE SEQUENCE [LARGE SCALE GENOMIC DNA]</scope>
    <source>
        <strain evidence="2 3">Ellin514</strain>
    </source>
</reference>
<evidence type="ECO:0000256" key="1">
    <source>
        <dbReference type="SAM" id="SignalP"/>
    </source>
</evidence>
<keyword evidence="1" id="KW-0732">Signal</keyword>
<organism evidence="2 3">
    <name type="scientific">Pedosphaera parvula (strain Ellin514)</name>
    <dbReference type="NCBI Taxonomy" id="320771"/>
    <lineage>
        <taxon>Bacteria</taxon>
        <taxon>Pseudomonadati</taxon>
        <taxon>Verrucomicrobiota</taxon>
        <taxon>Pedosphaerae</taxon>
        <taxon>Pedosphaerales</taxon>
        <taxon>Pedosphaeraceae</taxon>
        <taxon>Pedosphaera</taxon>
    </lineage>
</organism>
<name>B9XF08_PEDPL</name>
<dbReference type="OrthoDB" id="9829105at2"/>
<dbReference type="AlphaFoldDB" id="B9XF08"/>
<keyword evidence="3" id="KW-1185">Reference proteome</keyword>
<evidence type="ECO:0000313" key="3">
    <source>
        <dbReference type="Proteomes" id="UP000003688"/>
    </source>
</evidence>
<protein>
    <submittedName>
        <fullName evidence="2">Uncharacterized protein</fullName>
    </submittedName>
</protein>
<feature type="chain" id="PRO_5002893177" evidence="1">
    <location>
        <begin position="20"/>
        <end position="230"/>
    </location>
</feature>
<comment type="caution">
    <text evidence="2">The sequence shown here is derived from an EMBL/GenBank/DDBJ whole genome shotgun (WGS) entry which is preliminary data.</text>
</comment>
<dbReference type="STRING" id="320771.Cflav_PD4184"/>
<accession>B9XF08</accession>
<evidence type="ECO:0000313" key="2">
    <source>
        <dbReference type="EMBL" id="EEF61506.1"/>
    </source>
</evidence>
<gene>
    <name evidence="2" type="ORF">Cflav_PD4184</name>
</gene>
<dbReference type="EMBL" id="ABOX02000009">
    <property type="protein sequence ID" value="EEF61506.1"/>
    <property type="molecule type" value="Genomic_DNA"/>
</dbReference>
<proteinExistence type="predicted"/>
<feature type="signal peptide" evidence="1">
    <location>
        <begin position="1"/>
        <end position="19"/>
    </location>
</feature>